<dbReference type="GO" id="GO:0005737">
    <property type="term" value="C:cytoplasm"/>
    <property type="evidence" value="ECO:0007669"/>
    <property type="project" value="UniProtKB-SubCell"/>
</dbReference>
<comment type="similarity">
    <text evidence="4">Belongs to the Maf family. YhdE subfamily.</text>
</comment>
<keyword evidence="7" id="KW-1185">Reference proteome</keyword>
<evidence type="ECO:0000313" key="7">
    <source>
        <dbReference type="Proteomes" id="UP000442533"/>
    </source>
</evidence>
<evidence type="ECO:0000256" key="2">
    <source>
        <dbReference type="ARBA" id="ARBA00022801"/>
    </source>
</evidence>
<evidence type="ECO:0000256" key="1">
    <source>
        <dbReference type="ARBA" id="ARBA00001968"/>
    </source>
</evidence>
<comment type="subcellular location">
    <subcellularLocation>
        <location evidence="4">Cytoplasm</location>
    </subcellularLocation>
</comment>
<dbReference type="SUPFAM" id="SSF52972">
    <property type="entry name" value="ITPase-like"/>
    <property type="match status" value="1"/>
</dbReference>
<accession>A0A844H949</accession>
<comment type="catalytic activity">
    <reaction evidence="4">
        <text>UTP + H2O = UMP + diphosphate + H(+)</text>
        <dbReference type="Rhea" id="RHEA:29395"/>
        <dbReference type="ChEBI" id="CHEBI:15377"/>
        <dbReference type="ChEBI" id="CHEBI:15378"/>
        <dbReference type="ChEBI" id="CHEBI:33019"/>
        <dbReference type="ChEBI" id="CHEBI:46398"/>
        <dbReference type="ChEBI" id="CHEBI:57865"/>
        <dbReference type="EC" id="3.6.1.9"/>
    </reaction>
</comment>
<dbReference type="Gene3D" id="3.90.950.10">
    <property type="match status" value="1"/>
</dbReference>
<evidence type="ECO:0000256" key="3">
    <source>
        <dbReference type="ARBA" id="ARBA00023080"/>
    </source>
</evidence>
<protein>
    <recommendedName>
        <fullName evidence="4">dTTP/UTP pyrophosphatase</fullName>
        <shortName evidence="4">dTTPase/UTPase</shortName>
        <ecNumber evidence="4">3.6.1.9</ecNumber>
    </recommendedName>
    <alternativeName>
        <fullName evidence="4">Nucleoside triphosphate pyrophosphatase</fullName>
    </alternativeName>
    <alternativeName>
        <fullName evidence="4">Nucleotide pyrophosphatase</fullName>
        <shortName evidence="4">Nucleotide PPase</shortName>
    </alternativeName>
</protein>
<name>A0A844H949_9RHOB</name>
<feature type="site" description="Important for substrate specificity" evidence="4">
    <location>
        <position position="171"/>
    </location>
</feature>
<evidence type="ECO:0000313" key="6">
    <source>
        <dbReference type="EMBL" id="MTH36424.1"/>
    </source>
</evidence>
<feature type="site" description="Important for substrate specificity" evidence="4">
    <location>
        <position position="31"/>
    </location>
</feature>
<dbReference type="OrthoDB" id="9807767at2"/>
<dbReference type="InterPro" id="IPR003697">
    <property type="entry name" value="Maf-like"/>
</dbReference>
<dbReference type="GO" id="GO:0047429">
    <property type="term" value="F:nucleoside triphosphate diphosphatase activity"/>
    <property type="evidence" value="ECO:0007669"/>
    <property type="project" value="UniProtKB-EC"/>
</dbReference>
<comment type="catalytic activity">
    <reaction evidence="4">
        <text>dTTP + H2O = dTMP + diphosphate + H(+)</text>
        <dbReference type="Rhea" id="RHEA:28534"/>
        <dbReference type="ChEBI" id="CHEBI:15377"/>
        <dbReference type="ChEBI" id="CHEBI:15378"/>
        <dbReference type="ChEBI" id="CHEBI:33019"/>
        <dbReference type="ChEBI" id="CHEBI:37568"/>
        <dbReference type="ChEBI" id="CHEBI:63528"/>
        <dbReference type="EC" id="3.6.1.9"/>
    </reaction>
</comment>
<dbReference type="Pfam" id="PF02545">
    <property type="entry name" value="Maf"/>
    <property type="match status" value="1"/>
</dbReference>
<dbReference type="Proteomes" id="UP000442533">
    <property type="component" value="Unassembled WGS sequence"/>
</dbReference>
<proteinExistence type="inferred from homology"/>
<comment type="function">
    <text evidence="4">Nucleoside triphosphate pyrophosphatase that hydrolyzes dTTP and UTP. May have a dual role in cell division arrest and in preventing the incorporation of modified nucleotides into cellular nucleic acids.</text>
</comment>
<dbReference type="PIRSF" id="PIRSF006305">
    <property type="entry name" value="Maf"/>
    <property type="match status" value="1"/>
</dbReference>
<dbReference type="RefSeq" id="WP_155065938.1">
    <property type="nucleotide sequence ID" value="NZ_WMIF01000038.1"/>
</dbReference>
<dbReference type="CDD" id="cd00555">
    <property type="entry name" value="Maf"/>
    <property type="match status" value="1"/>
</dbReference>
<dbReference type="NCBIfam" id="TIGR00172">
    <property type="entry name" value="maf"/>
    <property type="match status" value="1"/>
</dbReference>
<dbReference type="InterPro" id="IPR029001">
    <property type="entry name" value="ITPase-like_fam"/>
</dbReference>
<comment type="cofactor">
    <cofactor evidence="1 4">
        <name>a divalent metal cation</name>
        <dbReference type="ChEBI" id="CHEBI:60240"/>
    </cofactor>
</comment>
<organism evidence="6 7">
    <name type="scientific">Paracoccus limosus</name>
    <dbReference type="NCBI Taxonomy" id="913252"/>
    <lineage>
        <taxon>Bacteria</taxon>
        <taxon>Pseudomonadati</taxon>
        <taxon>Pseudomonadota</taxon>
        <taxon>Alphaproteobacteria</taxon>
        <taxon>Rhodobacterales</taxon>
        <taxon>Paracoccaceae</taxon>
        <taxon>Paracoccus</taxon>
    </lineage>
</organism>
<keyword evidence="3 4" id="KW-0546">Nucleotide metabolism</keyword>
<comment type="caution">
    <text evidence="6">The sequence shown here is derived from an EMBL/GenBank/DDBJ whole genome shotgun (WGS) entry which is preliminary data.</text>
</comment>
<feature type="compositionally biased region" description="Basic and acidic residues" evidence="5">
    <location>
        <begin position="1"/>
        <end position="11"/>
    </location>
</feature>
<evidence type="ECO:0000256" key="4">
    <source>
        <dbReference type="HAMAP-Rule" id="MF_00528"/>
    </source>
</evidence>
<dbReference type="EMBL" id="WMIF01000038">
    <property type="protein sequence ID" value="MTH36424.1"/>
    <property type="molecule type" value="Genomic_DNA"/>
</dbReference>
<sequence length="211" mass="22350">MTHPDAPRPDHPAGGASAVPGRLILGSASPRRLELLAQIGIRPDAILPADIDETPRRGEDARDYTARMAREKAMAIAERAQGTILCADTSVVAGRQILGKPADADEAARFLRLLSGRRHRVLTAVALHHGGRLHERLVPTTIRLRPLSAAEIQAYVASGEWQGKAGGYGIQGRAGSFVLWLQGSYSAVVGLPLAETAMLLAHAGISEGARP</sequence>
<feature type="site" description="Important for substrate specificity" evidence="4">
    <location>
        <position position="89"/>
    </location>
</feature>
<dbReference type="GO" id="GO:0009117">
    <property type="term" value="P:nucleotide metabolic process"/>
    <property type="evidence" value="ECO:0007669"/>
    <property type="project" value="UniProtKB-KW"/>
</dbReference>
<keyword evidence="4" id="KW-0963">Cytoplasm</keyword>
<feature type="region of interest" description="Disordered" evidence="5">
    <location>
        <begin position="1"/>
        <end position="20"/>
    </location>
</feature>
<gene>
    <name evidence="6" type="ORF">GL279_17675</name>
</gene>
<dbReference type="AlphaFoldDB" id="A0A844H949"/>
<reference evidence="6 7" key="1">
    <citation type="submission" date="2019-11" db="EMBL/GenBank/DDBJ databases">
        <authorList>
            <person name="Dong K."/>
        </authorList>
    </citation>
    <scope>NUCLEOTIDE SEQUENCE [LARGE SCALE GENOMIC DNA]</scope>
    <source>
        <strain evidence="6 7">JCM 17370</strain>
    </source>
</reference>
<dbReference type="HAMAP" id="MF_00528">
    <property type="entry name" value="Maf"/>
    <property type="match status" value="1"/>
</dbReference>
<comment type="caution">
    <text evidence="4">Lacks conserved residue(s) required for the propagation of feature annotation.</text>
</comment>
<keyword evidence="2 4" id="KW-0378">Hydrolase</keyword>
<evidence type="ECO:0000256" key="5">
    <source>
        <dbReference type="SAM" id="MobiDB-lite"/>
    </source>
</evidence>
<feature type="active site" description="Proton acceptor" evidence="4">
    <location>
        <position position="88"/>
    </location>
</feature>
<dbReference type="EC" id="3.6.1.9" evidence="4"/>
<dbReference type="PANTHER" id="PTHR43213">
    <property type="entry name" value="BIFUNCTIONAL DTTP/UTP PYROPHOSPHATASE/METHYLTRANSFERASE PROTEIN-RELATED"/>
    <property type="match status" value="1"/>
</dbReference>
<dbReference type="PANTHER" id="PTHR43213:SF5">
    <property type="entry name" value="BIFUNCTIONAL DTTP_UTP PYROPHOSPHATASE_METHYLTRANSFERASE PROTEIN-RELATED"/>
    <property type="match status" value="1"/>
</dbReference>